<feature type="signal peptide" evidence="1">
    <location>
        <begin position="1"/>
        <end position="22"/>
    </location>
</feature>
<dbReference type="AlphaFoldDB" id="A0AAV4AIR3"/>
<evidence type="ECO:0000313" key="3">
    <source>
        <dbReference type="Proteomes" id="UP000735302"/>
    </source>
</evidence>
<keyword evidence="3" id="KW-1185">Reference proteome</keyword>
<comment type="caution">
    <text evidence="2">The sequence shown here is derived from an EMBL/GenBank/DDBJ whole genome shotgun (WGS) entry which is preliminary data.</text>
</comment>
<reference evidence="2 3" key="1">
    <citation type="journal article" date="2021" name="Elife">
        <title>Chloroplast acquisition without the gene transfer in kleptoplastic sea slugs, Plakobranchus ocellatus.</title>
        <authorList>
            <person name="Maeda T."/>
            <person name="Takahashi S."/>
            <person name="Yoshida T."/>
            <person name="Shimamura S."/>
            <person name="Takaki Y."/>
            <person name="Nagai Y."/>
            <person name="Toyoda A."/>
            <person name="Suzuki Y."/>
            <person name="Arimoto A."/>
            <person name="Ishii H."/>
            <person name="Satoh N."/>
            <person name="Nishiyama T."/>
            <person name="Hasebe M."/>
            <person name="Maruyama T."/>
            <person name="Minagawa J."/>
            <person name="Obokata J."/>
            <person name="Shigenobu S."/>
        </authorList>
    </citation>
    <scope>NUCLEOTIDE SEQUENCE [LARGE SCALE GENOMIC DNA]</scope>
</reference>
<evidence type="ECO:0000256" key="1">
    <source>
        <dbReference type="SAM" id="SignalP"/>
    </source>
</evidence>
<gene>
    <name evidence="2" type="ORF">PoB_003319500</name>
</gene>
<protein>
    <submittedName>
        <fullName evidence="2">Uncharacterized protein</fullName>
    </submittedName>
</protein>
<accession>A0AAV4AIR3</accession>
<proteinExistence type="predicted"/>
<dbReference type="EMBL" id="BLXT01003782">
    <property type="protein sequence ID" value="GFO06690.1"/>
    <property type="molecule type" value="Genomic_DNA"/>
</dbReference>
<organism evidence="2 3">
    <name type="scientific">Plakobranchus ocellatus</name>
    <dbReference type="NCBI Taxonomy" id="259542"/>
    <lineage>
        <taxon>Eukaryota</taxon>
        <taxon>Metazoa</taxon>
        <taxon>Spiralia</taxon>
        <taxon>Lophotrochozoa</taxon>
        <taxon>Mollusca</taxon>
        <taxon>Gastropoda</taxon>
        <taxon>Heterobranchia</taxon>
        <taxon>Euthyneura</taxon>
        <taxon>Panpulmonata</taxon>
        <taxon>Sacoglossa</taxon>
        <taxon>Placobranchoidea</taxon>
        <taxon>Plakobranchidae</taxon>
        <taxon>Plakobranchus</taxon>
    </lineage>
</organism>
<feature type="chain" id="PRO_5043629590" evidence="1">
    <location>
        <begin position="23"/>
        <end position="112"/>
    </location>
</feature>
<name>A0AAV4AIR3_9GAST</name>
<evidence type="ECO:0000313" key="2">
    <source>
        <dbReference type="EMBL" id="GFO06690.1"/>
    </source>
</evidence>
<dbReference type="Proteomes" id="UP000735302">
    <property type="component" value="Unassembled WGS sequence"/>
</dbReference>
<keyword evidence="1" id="KW-0732">Signal</keyword>
<sequence length="112" mass="12719">MSCSYTPVWFLLGFLLFAGARAQQKDTSKSIRLKAIKPEYVQPDSAPLNIQCTFDISRTNLVKVVELSISRFDIGGGGEREMMTEVSTANLVRPFIFKILPHYKSPTYRKTR</sequence>